<keyword evidence="3" id="KW-1185">Reference proteome</keyword>
<sequence length="102" mass="11569">MFAAPPLPASSSPHHARPSAVGLPHAAVRALRPLPHHHVPSSSFGWTTTPSKSQNTAQKLPRRLSLNKRLLTKRRMVWSSDPVKKKILKTTFVMPYRFYIFF</sequence>
<evidence type="ECO:0000256" key="1">
    <source>
        <dbReference type="SAM" id="MobiDB-lite"/>
    </source>
</evidence>
<reference evidence="2" key="1">
    <citation type="journal article" date="2021" name="bioRxiv">
        <title>Whole Genome Assembly and Annotation of Northern Wild Rice, Zizania palustris L., Supports a Whole Genome Duplication in the Zizania Genus.</title>
        <authorList>
            <person name="Haas M."/>
            <person name="Kono T."/>
            <person name="Macchietto M."/>
            <person name="Millas R."/>
            <person name="McGilp L."/>
            <person name="Shao M."/>
            <person name="Duquette J."/>
            <person name="Hirsch C.N."/>
            <person name="Kimball J."/>
        </authorList>
    </citation>
    <scope>NUCLEOTIDE SEQUENCE</scope>
    <source>
        <tissue evidence="2">Fresh leaf tissue</tissue>
    </source>
</reference>
<accession>A0A8J5VGD1</accession>
<reference evidence="2" key="2">
    <citation type="submission" date="2021-02" db="EMBL/GenBank/DDBJ databases">
        <authorList>
            <person name="Kimball J.A."/>
            <person name="Haas M.W."/>
            <person name="Macchietto M."/>
            <person name="Kono T."/>
            <person name="Duquette J."/>
            <person name="Shao M."/>
        </authorList>
    </citation>
    <scope>NUCLEOTIDE SEQUENCE</scope>
    <source>
        <tissue evidence="2">Fresh leaf tissue</tissue>
    </source>
</reference>
<feature type="region of interest" description="Disordered" evidence="1">
    <location>
        <begin position="35"/>
        <end position="60"/>
    </location>
</feature>
<comment type="caution">
    <text evidence="2">The sequence shown here is derived from an EMBL/GenBank/DDBJ whole genome shotgun (WGS) entry which is preliminary data.</text>
</comment>
<proteinExistence type="predicted"/>
<organism evidence="2 3">
    <name type="scientific">Zizania palustris</name>
    <name type="common">Northern wild rice</name>
    <dbReference type="NCBI Taxonomy" id="103762"/>
    <lineage>
        <taxon>Eukaryota</taxon>
        <taxon>Viridiplantae</taxon>
        <taxon>Streptophyta</taxon>
        <taxon>Embryophyta</taxon>
        <taxon>Tracheophyta</taxon>
        <taxon>Spermatophyta</taxon>
        <taxon>Magnoliopsida</taxon>
        <taxon>Liliopsida</taxon>
        <taxon>Poales</taxon>
        <taxon>Poaceae</taxon>
        <taxon>BOP clade</taxon>
        <taxon>Oryzoideae</taxon>
        <taxon>Oryzeae</taxon>
        <taxon>Zizaniinae</taxon>
        <taxon>Zizania</taxon>
    </lineage>
</organism>
<feature type="region of interest" description="Disordered" evidence="1">
    <location>
        <begin position="1"/>
        <end position="22"/>
    </location>
</feature>
<name>A0A8J5VGD1_ZIZPA</name>
<gene>
    <name evidence="2" type="ORF">GUJ93_ZPchr0005g16051</name>
</gene>
<feature type="compositionally biased region" description="Polar residues" evidence="1">
    <location>
        <begin position="40"/>
        <end position="58"/>
    </location>
</feature>
<evidence type="ECO:0000313" key="3">
    <source>
        <dbReference type="Proteomes" id="UP000729402"/>
    </source>
</evidence>
<dbReference type="EMBL" id="JAAALK010000284">
    <property type="protein sequence ID" value="KAG8069287.1"/>
    <property type="molecule type" value="Genomic_DNA"/>
</dbReference>
<protein>
    <submittedName>
        <fullName evidence="2">Uncharacterized protein</fullName>
    </submittedName>
</protein>
<evidence type="ECO:0000313" key="2">
    <source>
        <dbReference type="EMBL" id="KAG8069287.1"/>
    </source>
</evidence>
<dbReference type="AlphaFoldDB" id="A0A8J5VGD1"/>
<dbReference type="Proteomes" id="UP000729402">
    <property type="component" value="Unassembled WGS sequence"/>
</dbReference>